<feature type="domain" description="Halobacterial output" evidence="1">
    <location>
        <begin position="6"/>
        <end position="75"/>
    </location>
</feature>
<gene>
    <name evidence="2" type="ORF">EA473_19675</name>
</gene>
<dbReference type="Proteomes" id="UP000282323">
    <property type="component" value="Unassembled WGS sequence"/>
</dbReference>
<organism evidence="2 3">
    <name type="scientific">Natrarchaeobius chitinivorans</name>
    <dbReference type="NCBI Taxonomy" id="1679083"/>
    <lineage>
        <taxon>Archaea</taxon>
        <taxon>Methanobacteriati</taxon>
        <taxon>Methanobacteriota</taxon>
        <taxon>Stenosarchaea group</taxon>
        <taxon>Halobacteria</taxon>
        <taxon>Halobacteriales</taxon>
        <taxon>Natrialbaceae</taxon>
        <taxon>Natrarchaeobius</taxon>
    </lineage>
</organism>
<reference evidence="2 3" key="1">
    <citation type="submission" date="2018-10" db="EMBL/GenBank/DDBJ databases">
        <title>Natrarchaeobius chitinivorans gen. nov., sp. nov., and Natrarchaeobius haloalkaliphilus sp. nov., alkaliphilic, chitin-utilizing haloarchaea from hypersaline alkaline lakes.</title>
        <authorList>
            <person name="Sorokin D.Y."/>
            <person name="Elcheninov A.G."/>
            <person name="Kostrikina N.A."/>
            <person name="Bale N.J."/>
            <person name="Sinninghe Damste J.S."/>
            <person name="Khijniak T.V."/>
            <person name="Kublanov I.V."/>
            <person name="Toshchakov S.V."/>
        </authorList>
    </citation>
    <scope>NUCLEOTIDE SEQUENCE [LARGE SCALE GENOMIC DNA]</scope>
    <source>
        <strain evidence="2 3">AArcht4T</strain>
    </source>
</reference>
<proteinExistence type="predicted"/>
<protein>
    <recommendedName>
        <fullName evidence="1">Halobacterial output domain-containing protein</fullName>
    </recommendedName>
</protein>
<dbReference type="InterPro" id="IPR040624">
    <property type="entry name" value="HalOD1"/>
</dbReference>
<dbReference type="Pfam" id="PF18545">
    <property type="entry name" value="HalOD1"/>
    <property type="match status" value="1"/>
</dbReference>
<keyword evidence="3" id="KW-1185">Reference proteome</keyword>
<evidence type="ECO:0000313" key="3">
    <source>
        <dbReference type="Proteomes" id="UP000282323"/>
    </source>
</evidence>
<evidence type="ECO:0000259" key="1">
    <source>
        <dbReference type="Pfam" id="PF18545"/>
    </source>
</evidence>
<sequence>MPLTTETSPSVAIVTEIARHEGVSPEALQPPLWKVIDPEALDRLFERTEQVGTVRFHYLDYGIEFDSDSGVEVTPIEEPATTS</sequence>
<comment type="caution">
    <text evidence="2">The sequence shown here is derived from an EMBL/GenBank/DDBJ whole genome shotgun (WGS) entry which is preliminary data.</text>
</comment>
<dbReference type="AlphaFoldDB" id="A0A3N6M4E4"/>
<dbReference type="RefSeq" id="WP_124197277.1">
    <property type="nucleotide sequence ID" value="NZ_REGA01000023.1"/>
</dbReference>
<dbReference type="OrthoDB" id="221929at2157"/>
<dbReference type="EMBL" id="REGA01000023">
    <property type="protein sequence ID" value="RQG90830.1"/>
    <property type="molecule type" value="Genomic_DNA"/>
</dbReference>
<accession>A0A3N6M4E4</accession>
<evidence type="ECO:0000313" key="2">
    <source>
        <dbReference type="EMBL" id="RQG90830.1"/>
    </source>
</evidence>
<name>A0A3N6M4E4_NATCH</name>